<reference evidence="1" key="2">
    <citation type="submission" date="2025-03" db="EMBL/GenBank/DDBJ databases">
        <authorList>
            <consortium name="ELIXIR-Norway"/>
            <consortium name="Elixir Norway"/>
        </authorList>
    </citation>
    <scope>NUCLEOTIDE SEQUENCE</scope>
</reference>
<name>A0AC59Z851_RANTA</name>
<sequence>MATHTTCVWTLPARPQSWGQGSGRAAGTRPVVTVQRAFVLGFDIFLDSMLQFSFGFFFFFLVYNFVFPGGGEKDECLQSFAATHLTVFTFANVDWIWFCLCYLVVGFFFCRGFS</sequence>
<evidence type="ECO:0000313" key="2">
    <source>
        <dbReference type="Proteomes" id="UP001162501"/>
    </source>
</evidence>
<evidence type="ECO:0000313" key="1">
    <source>
        <dbReference type="EMBL" id="CAN0280750.1"/>
    </source>
</evidence>
<dbReference type="Proteomes" id="UP001162501">
    <property type="component" value="Chromosome 25"/>
</dbReference>
<proteinExistence type="predicted"/>
<dbReference type="EMBL" id="OX596109">
    <property type="protein sequence ID" value="CAN0280750.1"/>
    <property type="molecule type" value="Genomic_DNA"/>
</dbReference>
<gene>
    <name evidence="1" type="ORF">MRATA1EN22A_LOCUS14846</name>
</gene>
<accession>A0AC59Z851</accession>
<protein>
    <submittedName>
        <fullName evidence="1">Uncharacterized protein</fullName>
    </submittedName>
</protein>
<reference evidence="1" key="1">
    <citation type="submission" date="2023-05" db="EMBL/GenBank/DDBJ databases">
        <authorList>
            <consortium name="ELIXIR-Norway"/>
        </authorList>
    </citation>
    <scope>NUCLEOTIDE SEQUENCE</scope>
</reference>
<organism evidence="1 2">
    <name type="scientific">Rangifer tarandus platyrhynchus</name>
    <name type="common">Svalbard reindeer</name>
    <dbReference type="NCBI Taxonomy" id="3082113"/>
    <lineage>
        <taxon>Eukaryota</taxon>
        <taxon>Metazoa</taxon>
        <taxon>Chordata</taxon>
        <taxon>Craniata</taxon>
        <taxon>Vertebrata</taxon>
        <taxon>Euteleostomi</taxon>
        <taxon>Mammalia</taxon>
        <taxon>Eutheria</taxon>
        <taxon>Laurasiatheria</taxon>
        <taxon>Artiodactyla</taxon>
        <taxon>Ruminantia</taxon>
        <taxon>Pecora</taxon>
        <taxon>Cervidae</taxon>
        <taxon>Odocoileinae</taxon>
        <taxon>Rangifer</taxon>
    </lineage>
</organism>